<evidence type="ECO:0000313" key="1">
    <source>
        <dbReference type="EMBL" id="KZS14215.1"/>
    </source>
</evidence>
<evidence type="ECO:0000313" key="2">
    <source>
        <dbReference type="Proteomes" id="UP000076858"/>
    </source>
</evidence>
<name>A0A164XGT3_9CRUS</name>
<sequence>MPSDCWVMSNASYVVVIQLDCVREKEKERGKGFIRCFIGGWNDRVTSSLQQLIQWMPLWKSL</sequence>
<protein>
    <submittedName>
        <fullName evidence="1">Uncharacterized protein</fullName>
    </submittedName>
</protein>
<organism evidence="1 2">
    <name type="scientific">Daphnia magna</name>
    <dbReference type="NCBI Taxonomy" id="35525"/>
    <lineage>
        <taxon>Eukaryota</taxon>
        <taxon>Metazoa</taxon>
        <taxon>Ecdysozoa</taxon>
        <taxon>Arthropoda</taxon>
        <taxon>Crustacea</taxon>
        <taxon>Branchiopoda</taxon>
        <taxon>Diplostraca</taxon>
        <taxon>Cladocera</taxon>
        <taxon>Anomopoda</taxon>
        <taxon>Daphniidae</taxon>
        <taxon>Daphnia</taxon>
    </lineage>
</organism>
<keyword evidence="2" id="KW-1185">Reference proteome</keyword>
<reference evidence="1 2" key="1">
    <citation type="submission" date="2016-03" db="EMBL/GenBank/DDBJ databases">
        <title>EvidentialGene: Evidence-directed Construction of Genes on Genomes.</title>
        <authorList>
            <person name="Gilbert D.G."/>
            <person name="Choi J.-H."/>
            <person name="Mockaitis K."/>
            <person name="Colbourne J."/>
            <person name="Pfrender M."/>
        </authorList>
    </citation>
    <scope>NUCLEOTIDE SEQUENCE [LARGE SCALE GENOMIC DNA]</scope>
    <source>
        <strain evidence="1 2">Xinb3</strain>
        <tissue evidence="1">Complete organism</tissue>
    </source>
</reference>
<accession>A0A164XGT3</accession>
<comment type="caution">
    <text evidence="1">The sequence shown here is derived from an EMBL/GenBank/DDBJ whole genome shotgun (WGS) entry which is preliminary data.</text>
</comment>
<dbReference type="EMBL" id="LRGB01000996">
    <property type="protein sequence ID" value="KZS14215.1"/>
    <property type="molecule type" value="Genomic_DNA"/>
</dbReference>
<dbReference type="AlphaFoldDB" id="A0A164XGT3"/>
<gene>
    <name evidence="1" type="ORF">APZ42_020433</name>
</gene>
<dbReference type="Proteomes" id="UP000076858">
    <property type="component" value="Unassembled WGS sequence"/>
</dbReference>
<proteinExistence type="predicted"/>